<proteinExistence type="predicted"/>
<dbReference type="Pfam" id="PF05170">
    <property type="entry name" value="AsmA"/>
    <property type="match status" value="1"/>
</dbReference>
<comment type="caution">
    <text evidence="2">The sequence shown here is derived from an EMBL/GenBank/DDBJ whole genome shotgun (WGS) entry which is preliminary data.</text>
</comment>
<dbReference type="Proteomes" id="UP000189431">
    <property type="component" value="Unassembled WGS sequence"/>
</dbReference>
<protein>
    <recommendedName>
        <fullName evidence="1">AsmA domain-containing protein</fullName>
    </recommendedName>
</protein>
<sequence length="613" mass="69398">MRILAKLFASFFILIIISLSVIFVLLHTRHATQVFTALITPILPGTLTAEQVDYHWQRPLHLTLTQPNYQYGHQHWQANTARVQFSVERWSHLQWVRIDGLSLDLTDRAITSLDMLPATLTIGRVLFNDLSLQGQGWQAQQVSAQLDDWHKGQAPLGSVRGRAQWEAKQVDWHGLQASRLLVDATPAPNGWQFRGVSFEWQGAAISAQGHWQPGALALTQLTLSDVIIDGEDTYQRVSNALLQWPHTTTLTIDRTDIRQLSAETEQFSVNGLTLSAEHITIAPKTPWWQQPKLRASFNADYIRWHTQTWDQPLGDIERHGESWVIHQLTSQWQEGFVGLSGHFSKRHWQIDKLQANNLTLSHAVLSPLMAALPEWPETLFIDDVTLKHNQWLALSPQFPIKISGIDVNGRALQLSPFKQWRLTDGRLTASASHASINQHWLAEPYLRLDADQGKLTLQQLLLGFPDGQLAVSGTWDLSAPSQPWSLLVDGLQIPLSVYQDWFDWPLPLTGFHDIEAKWSGLAADRESFNVGLNGEMDITFLDAKTHADSDTNWATQISAWLQPPSPKKDKQQTFPFETLSIDADRGQLTGALQGETRLSIQWPIYRTDAPRIR</sequence>
<reference evidence="3" key="1">
    <citation type="submission" date="2017-01" db="EMBL/GenBank/DDBJ databases">
        <title>Draft genome of the species Salinivibrio costicola subsp. alcaliphilus.</title>
        <authorList>
            <person name="Lopez-Hermoso C."/>
            <person name="De La Haba R."/>
            <person name="Sanchez-Porro C."/>
            <person name="Ventosa A."/>
        </authorList>
    </citation>
    <scope>NUCLEOTIDE SEQUENCE [LARGE SCALE GENOMIC DNA]</scope>
    <source>
        <strain evidence="3">CBH448</strain>
    </source>
</reference>
<evidence type="ECO:0000313" key="2">
    <source>
        <dbReference type="EMBL" id="OOF33528.1"/>
    </source>
</evidence>
<name>A0ABX3KPV1_SALCS</name>
<evidence type="ECO:0000313" key="3">
    <source>
        <dbReference type="Proteomes" id="UP000189431"/>
    </source>
</evidence>
<gene>
    <name evidence="2" type="ORF">BZJ21_10335</name>
</gene>
<dbReference type="EMBL" id="MUFR01000027">
    <property type="protein sequence ID" value="OOF33528.1"/>
    <property type="molecule type" value="Genomic_DNA"/>
</dbReference>
<keyword evidence="3" id="KW-1185">Reference proteome</keyword>
<evidence type="ECO:0000259" key="1">
    <source>
        <dbReference type="Pfam" id="PF05170"/>
    </source>
</evidence>
<feature type="domain" description="AsmA" evidence="1">
    <location>
        <begin position="406"/>
        <end position="589"/>
    </location>
</feature>
<dbReference type="InterPro" id="IPR007844">
    <property type="entry name" value="AsmA"/>
</dbReference>
<dbReference type="RefSeq" id="WP_077669734.1">
    <property type="nucleotide sequence ID" value="NZ_MUFR01000027.1"/>
</dbReference>
<accession>A0ABX3KPV1</accession>
<organism evidence="2 3">
    <name type="scientific">Salinivibrio costicola subsp. alcaliphilus</name>
    <dbReference type="NCBI Taxonomy" id="272773"/>
    <lineage>
        <taxon>Bacteria</taxon>
        <taxon>Pseudomonadati</taxon>
        <taxon>Pseudomonadota</taxon>
        <taxon>Gammaproteobacteria</taxon>
        <taxon>Vibrionales</taxon>
        <taxon>Vibrionaceae</taxon>
        <taxon>Salinivibrio</taxon>
    </lineage>
</organism>